<keyword evidence="5 11" id="KW-0472">Membrane</keyword>
<dbReference type="Proteomes" id="UP000264820">
    <property type="component" value="Unplaced"/>
</dbReference>
<dbReference type="OrthoDB" id="6264340at2759"/>
<feature type="signal peptide" evidence="12">
    <location>
        <begin position="1"/>
        <end position="21"/>
    </location>
</feature>
<evidence type="ECO:0000256" key="11">
    <source>
        <dbReference type="SAM" id="Phobius"/>
    </source>
</evidence>
<evidence type="ECO:0000256" key="8">
    <source>
        <dbReference type="ARBA" id="ARBA00024176"/>
    </source>
</evidence>
<dbReference type="Pfam" id="PF15065">
    <property type="entry name" value="NCU-G1"/>
    <property type="match status" value="1"/>
</dbReference>
<evidence type="ECO:0000256" key="1">
    <source>
        <dbReference type="ARBA" id="ARBA00010599"/>
    </source>
</evidence>
<accession>A0A3Q2Z5N2</accession>
<comment type="function">
    <text evidence="8">Required to protect lysosomal transporter MFSD1 from lysosomal proteolysis and for MFSD1 lysosomal localization.</text>
</comment>
<evidence type="ECO:0000256" key="7">
    <source>
        <dbReference type="ARBA" id="ARBA00023228"/>
    </source>
</evidence>
<dbReference type="STRING" id="109280.ENSHCOP00000027136"/>
<evidence type="ECO:0000256" key="10">
    <source>
        <dbReference type="ARBA" id="ARBA00044960"/>
    </source>
</evidence>
<dbReference type="GO" id="GO:0005765">
    <property type="term" value="C:lysosomal membrane"/>
    <property type="evidence" value="ECO:0007669"/>
    <property type="project" value="UniProtKB-SubCell"/>
</dbReference>
<dbReference type="PANTHER" id="PTHR31981:SF1">
    <property type="entry name" value="GLYCOSYLATED LYSOSOMAL MEMBRANE PROTEIN"/>
    <property type="match status" value="1"/>
</dbReference>
<feature type="chain" id="PRO_5018732392" evidence="12">
    <location>
        <begin position="22"/>
        <end position="393"/>
    </location>
</feature>
<dbReference type="GeneID" id="109508274"/>
<comment type="similarity">
    <text evidence="1">Belongs to the GLMP family.</text>
</comment>
<dbReference type="PANTHER" id="PTHR31981">
    <property type="entry name" value="GLYCOSYLATED LYSOSOMAL MEMBRANE PROTEIN"/>
    <property type="match status" value="1"/>
</dbReference>
<evidence type="ECO:0000256" key="9">
    <source>
        <dbReference type="ARBA" id="ARBA00024189"/>
    </source>
</evidence>
<comment type="subcellular location">
    <subcellularLocation>
        <location evidence="9">Lysosome membrane</location>
        <topology evidence="9">Single-pass type I membrane protein</topology>
        <orientation evidence="9">Lumenal side</orientation>
    </subcellularLocation>
</comment>
<sequence length="393" mass="41827">MAAAWPLCAALLSLAFRSSGAASSTRHLSVELNPGSPAPHAGGDLLHVRALGDEDTLHFLFCSQGAPTLLVVHTGVTSSYVSVDWQRFLSRNASGSLRVEPVSSIVSSTALVFSRLLEYNDVNNTADMPYELFPPYQLRNITWSAMELSGAAARLCGAVAQGSVCLHLSVFDGEGRDEMWPRLLHTANSSQVAVRLNGLLPRSRRSRFLLELHSVGGVYPLNAVGVRRSIDDEFTPSIFKVSEWTSGANESSCDGCGFVLWKQVAYRHSPPALEDASPCRHTEPRRQSAGALAEAGGLALAFFATEGDEPNGVFGLNISFGVAGEPFYDATKFLSWTALVGVGPPPSDTFSPLVAAIMAVGLGAPLVILLMGGVYVCLRKRSASSASGYEPIN</sequence>
<keyword evidence="3 12" id="KW-0732">Signal</keyword>
<evidence type="ECO:0000256" key="5">
    <source>
        <dbReference type="ARBA" id="ARBA00023136"/>
    </source>
</evidence>
<evidence type="ECO:0000256" key="12">
    <source>
        <dbReference type="SAM" id="SignalP"/>
    </source>
</evidence>
<comment type="subunit">
    <text evidence="10">Interacts (via lumenal domain) with lysosomal protein MFSD1; the interaction starts while both proteins are still in the endoplasmic reticulum and is required for stabilization of MFSD1 in lysosomes but has no direct effect on its targeting to lysosomes or transporter activity.</text>
</comment>
<keyword evidence="2 11" id="KW-0812">Transmembrane</keyword>
<dbReference type="Ensembl" id="ENSHCOT00000022986.1">
    <property type="protein sequence ID" value="ENSHCOP00000027136.1"/>
    <property type="gene ID" value="ENSHCOG00000018696.1"/>
</dbReference>
<dbReference type="InterPro" id="IPR029382">
    <property type="entry name" value="NCU-G1"/>
</dbReference>
<organism evidence="13 14">
    <name type="scientific">Hippocampus comes</name>
    <name type="common">Tiger tail seahorse</name>
    <dbReference type="NCBI Taxonomy" id="109280"/>
    <lineage>
        <taxon>Eukaryota</taxon>
        <taxon>Metazoa</taxon>
        <taxon>Chordata</taxon>
        <taxon>Craniata</taxon>
        <taxon>Vertebrata</taxon>
        <taxon>Euteleostomi</taxon>
        <taxon>Actinopterygii</taxon>
        <taxon>Neopterygii</taxon>
        <taxon>Teleostei</taxon>
        <taxon>Neoteleostei</taxon>
        <taxon>Acanthomorphata</taxon>
        <taxon>Syngnathiaria</taxon>
        <taxon>Syngnathiformes</taxon>
        <taxon>Syngnathoidei</taxon>
        <taxon>Syngnathidae</taxon>
        <taxon>Hippocampus</taxon>
    </lineage>
</organism>
<dbReference type="AlphaFoldDB" id="A0A3Q2Z5N2"/>
<reference evidence="13" key="1">
    <citation type="submission" date="2025-08" db="UniProtKB">
        <authorList>
            <consortium name="Ensembl"/>
        </authorList>
    </citation>
    <scope>IDENTIFICATION</scope>
</reference>
<dbReference type="OMA" id="TLHYLWD"/>
<dbReference type="RefSeq" id="XP_019713717.1">
    <property type="nucleotide sequence ID" value="XM_019858158.1"/>
</dbReference>
<keyword evidence="7" id="KW-0458">Lysosome</keyword>
<evidence type="ECO:0000256" key="3">
    <source>
        <dbReference type="ARBA" id="ARBA00022729"/>
    </source>
</evidence>
<keyword evidence="14" id="KW-1185">Reference proteome</keyword>
<evidence type="ECO:0000256" key="4">
    <source>
        <dbReference type="ARBA" id="ARBA00022989"/>
    </source>
</evidence>
<keyword evidence="6" id="KW-0325">Glycoprotein</keyword>
<reference evidence="13" key="2">
    <citation type="submission" date="2025-09" db="UniProtKB">
        <authorList>
            <consortium name="Ensembl"/>
        </authorList>
    </citation>
    <scope>IDENTIFICATION</scope>
</reference>
<keyword evidence="4 11" id="KW-1133">Transmembrane helix</keyword>
<feature type="transmembrane region" description="Helical" evidence="11">
    <location>
        <begin position="353"/>
        <end position="378"/>
    </location>
</feature>
<dbReference type="GeneTree" id="ENSGT00390000005131"/>
<dbReference type="KEGG" id="hcq:109508274"/>
<protein>
    <submittedName>
        <fullName evidence="13">Glycosylated lysosomal membrane protein</fullName>
    </submittedName>
</protein>
<name>A0A3Q2Z5N2_HIPCM</name>
<evidence type="ECO:0000313" key="14">
    <source>
        <dbReference type="Proteomes" id="UP000264820"/>
    </source>
</evidence>
<evidence type="ECO:0000313" key="13">
    <source>
        <dbReference type="Ensembl" id="ENSHCOP00000027136.1"/>
    </source>
</evidence>
<dbReference type="CTD" id="112770"/>
<evidence type="ECO:0000256" key="2">
    <source>
        <dbReference type="ARBA" id="ARBA00022692"/>
    </source>
</evidence>
<proteinExistence type="inferred from homology"/>
<evidence type="ECO:0000256" key="6">
    <source>
        <dbReference type="ARBA" id="ARBA00023180"/>
    </source>
</evidence>